<dbReference type="EMBL" id="CAXLJM020000035">
    <property type="protein sequence ID" value="CAL8103998.1"/>
    <property type="molecule type" value="Genomic_DNA"/>
</dbReference>
<sequence>MALSEIQSFLSELHSSDVELYGLKLRKLNELTLKVSSTITLTNTDEADKLLNALEPSDFYSKRARLELANALQRPIPILEVFASEDKILIERALQFRWIYGGPTSILMLNGNNDLVQSVFPRISYSCRKRIIHRLSKYCKDEQRLEGIYRAVEEKYGIAAAIQLLPACSQSFIEPILMNEKKVQLTSRQLEQILVRCPSLAIAYLEKFYDVLLKERESNKYLINNSYRPVLARLAKLKPEVFMNLYEKYGDLIAELTLGPKLTKALLSQENVDRIIESASKYARILHQHETMKRLDNEKFKRFFTSLLPPSITSFQLVFEIGRQGYRGEKDSLFVWLQKFPKEKRFPVLEEAFESVYKRKLLEFPEFMTSRLIQLLPSEERNKWVDMRLTLPDSQYLYQSVGNVPSHHEGFWEAFRGTEISIPQLKGYLAVEADIHRRAELVSMLVLTCSINDDEKALLDVVQYVVTRFRNDHIQVRSEFLNAIVSRFDLMKLSNEHWAGINELLQISSMNNEFSQHSNYILRILEKSIHYRLLNNLPVETQIQHFIKIQTRTYCWGESWNILIKFPELEKQCLKHFATQIAQIYPGGGPFPSNSSLTAGIISMAESISGWNRRHPKDQMSVTEFPWLTSRLQEVLEGVDERNKTRVVLAFQRDKVAKEKYFGNLLKSNPMPPILLHFLRSDPSLILNNTESILSFILRALSLKNYSVFFKTLLKQGHLTLSNNFVKHANAIINDDDEMLRERVNAVKITSLLISTNDFLQIVKKFLPETSKVDVSSDDIEAKYEMSKAICSSLKNIQQPSKGLGFLLEFCKGDYLKLAIGSLYSLCYNSPESQAITFLRELVNRPVSVKKHAIRLMTSISNKRNIISFLKDLWESEKNPSIRHLIFQRIFQLFLFESSEDNWKLLKSAIEGLTIVDQNYLSSLGSFQNVEHVPDQFLPEYFETSWKVVDGLEKPGPEIKWALASILQGITPDKISLLDGNFIKGILQKHLFLINQDQNLQSNVVYLAVKYLLYHRGEEQSVEVNLILECLQQRLIGSEQWDKPDENIITLYPCKQALSSFIEQLCIESFKCPYVKLRDDSRARSLMETLVERLSNVINPSEIFIDSLFLRLSVIFHSRPEIKLAEDLFGIGKEVGKLADELITGFRPEIIGIFSETLKRFVSLCYKFRLTENEGNGGRIIHVVDGILHSTGSIDTQIIAAQFLSSTYPKPHVLEDEYKRLVMELRKIEDKTVQIFVNYRLTQSRPIGYFDMLV</sequence>
<dbReference type="Proteomes" id="UP001642540">
    <property type="component" value="Unassembled WGS sequence"/>
</dbReference>
<accession>A0ABP1QI12</accession>
<dbReference type="InterPro" id="IPR016024">
    <property type="entry name" value="ARM-type_fold"/>
</dbReference>
<organism evidence="1 2">
    <name type="scientific">Orchesella dallaii</name>
    <dbReference type="NCBI Taxonomy" id="48710"/>
    <lineage>
        <taxon>Eukaryota</taxon>
        <taxon>Metazoa</taxon>
        <taxon>Ecdysozoa</taxon>
        <taxon>Arthropoda</taxon>
        <taxon>Hexapoda</taxon>
        <taxon>Collembola</taxon>
        <taxon>Entomobryomorpha</taxon>
        <taxon>Entomobryoidea</taxon>
        <taxon>Orchesellidae</taxon>
        <taxon>Orchesellinae</taxon>
        <taxon>Orchesella</taxon>
    </lineage>
</organism>
<dbReference type="SUPFAM" id="SSF48371">
    <property type="entry name" value="ARM repeat"/>
    <property type="match status" value="1"/>
</dbReference>
<protein>
    <submittedName>
        <fullName evidence="1">Uncharacterized protein</fullName>
    </submittedName>
</protein>
<evidence type="ECO:0000313" key="2">
    <source>
        <dbReference type="Proteomes" id="UP001642540"/>
    </source>
</evidence>
<gene>
    <name evidence="1" type="ORF">ODALV1_LOCUS11619</name>
</gene>
<evidence type="ECO:0000313" key="1">
    <source>
        <dbReference type="EMBL" id="CAL8103998.1"/>
    </source>
</evidence>
<proteinExistence type="predicted"/>
<comment type="caution">
    <text evidence="1">The sequence shown here is derived from an EMBL/GenBank/DDBJ whole genome shotgun (WGS) entry which is preliminary data.</text>
</comment>
<keyword evidence="2" id="KW-1185">Reference proteome</keyword>
<name>A0ABP1QI12_9HEXA</name>
<reference evidence="1 2" key="1">
    <citation type="submission" date="2024-08" db="EMBL/GenBank/DDBJ databases">
        <authorList>
            <person name="Cucini C."/>
            <person name="Frati F."/>
        </authorList>
    </citation>
    <scope>NUCLEOTIDE SEQUENCE [LARGE SCALE GENOMIC DNA]</scope>
</reference>